<proteinExistence type="inferred from homology"/>
<feature type="domain" description="Neutral/alkaline non-lysosomal ceramidase N-terminal" evidence="6">
    <location>
        <begin position="102"/>
        <end position="627"/>
    </location>
</feature>
<dbReference type="Proteomes" id="UP001148614">
    <property type="component" value="Unassembled WGS sequence"/>
</dbReference>
<dbReference type="EC" id="3.5.1.23" evidence="4"/>
<dbReference type="GO" id="GO:0046872">
    <property type="term" value="F:metal ion binding"/>
    <property type="evidence" value="ECO:0007669"/>
    <property type="project" value="UniProtKB-KW"/>
</dbReference>
<feature type="binding site" evidence="3">
    <location>
        <position position="598"/>
    </location>
    <ligand>
        <name>Zn(2+)</name>
        <dbReference type="ChEBI" id="CHEBI:29105"/>
    </ligand>
</feature>
<sequence length="795" mass="85523">MTGFLPTLSFASVLAEKNAVLASSKRKCEFYVNMALNTPQRSSTPRRTGVTILSIVSLVVLGIFLASNLNGPAKKHGADSEWTTRAKTSSSNARAEAKGDTYLIGVGKADITGPSGTHLPMLSFTVGYADLNQVGTGLRQRIFSRAFIVGDVNNPADRFAYLVLDLATGDTALRNGILDGVAALGDEYSVYGQSNIAVTGTHSHSGPGAWWNYLLPQITSFGFDRQGYQAVVDGAVLSIKRAHESLTEGYVDFGAVNISDSNINRSLYAYMNNPEVERSRYSDSVDKEMTVLRFQRASDSKNMGILTWFPVHGTSVYQNNTHVTGDNKGVAELMFEKAMEGDDSAADGFVAAFSQANVGDTTPNTLGAWCDDGSGQMCSYENATCADGKSQSCHGRGPFFEKLDLGISSAYEIGKRQYDGARSVYDSLDSTGTAVVGSTVKSFHFFQDMQYWNFQLEDGSQVQTCPSALGYSFAAGTTDGPGLFDFTQGDSGEPSASPVWEVVKALLREPSAAQKACQQPKPVLLDVGELSAPYAWSPNIVDIQMFRVGQFVIIVSPSEATTMAGRRWRAAIGAAAEDITEAAPKVVIGGPANSYSHYVTTQEEYAIQRYEGASTLFGQHELAAYINLTVSNIQYLAPDSTSSPPPGPSPPDNRANSLSFITGVVQDNAPLGKKFGNVLTQPSSTYARGAVVSAVFQGANPRNNLRQEQTFAAVEQLGADGSTWTQVRDDTDWSLVYSWKRTDELLGYSEVTIDWETGLDAEPGTYRIKYYGDSKALFTGAISAFTGTSNSFTVT</sequence>
<dbReference type="PANTHER" id="PTHR12670">
    <property type="entry name" value="CERAMIDASE"/>
    <property type="match status" value="1"/>
</dbReference>
<dbReference type="Pfam" id="PF04734">
    <property type="entry name" value="Ceramidase_alk"/>
    <property type="match status" value="1"/>
</dbReference>
<protein>
    <recommendedName>
        <fullName evidence="4">Neutral ceramidase</fullName>
        <ecNumber evidence="4">3.5.1.23</ecNumber>
    </recommendedName>
</protein>
<dbReference type="InterPro" id="IPR031331">
    <property type="entry name" value="NEUT/ALK_ceramidase_C"/>
</dbReference>
<organism evidence="8 9">
    <name type="scientific">Xylaria arbuscula</name>
    <dbReference type="NCBI Taxonomy" id="114810"/>
    <lineage>
        <taxon>Eukaryota</taxon>
        <taxon>Fungi</taxon>
        <taxon>Dikarya</taxon>
        <taxon>Ascomycota</taxon>
        <taxon>Pezizomycotina</taxon>
        <taxon>Sordariomycetes</taxon>
        <taxon>Xylariomycetidae</taxon>
        <taxon>Xylariales</taxon>
        <taxon>Xylariaceae</taxon>
        <taxon>Xylaria</taxon>
    </lineage>
</organism>
<comment type="similarity">
    <text evidence="1 4">Belongs to the neutral ceramidase family.</text>
</comment>
<dbReference type="GO" id="GO:0046512">
    <property type="term" value="P:sphingosine biosynthetic process"/>
    <property type="evidence" value="ECO:0007669"/>
    <property type="project" value="TreeGrafter"/>
</dbReference>
<evidence type="ECO:0000256" key="1">
    <source>
        <dbReference type="ARBA" id="ARBA00009835"/>
    </source>
</evidence>
<keyword evidence="3" id="KW-0479">Metal-binding</keyword>
<reference evidence="8" key="1">
    <citation type="submission" date="2022-07" db="EMBL/GenBank/DDBJ databases">
        <title>Genome Sequence of Xylaria arbuscula.</title>
        <authorList>
            <person name="Buettner E."/>
        </authorList>
    </citation>
    <scope>NUCLEOTIDE SEQUENCE</scope>
    <source>
        <strain evidence="8">VT107</strain>
    </source>
</reference>
<dbReference type="InterPro" id="IPR038445">
    <property type="entry name" value="NCDase_C_sf"/>
</dbReference>
<dbReference type="InterPro" id="IPR006823">
    <property type="entry name" value="Ceramidase_alk"/>
</dbReference>
<feature type="domain" description="Neutral/alkaline non-lysosomal ceramidase C-terminal" evidence="7">
    <location>
        <begin position="631"/>
        <end position="794"/>
    </location>
</feature>
<keyword evidence="2 4" id="KW-0378">Hydrolase</keyword>
<keyword evidence="9" id="KW-1185">Reference proteome</keyword>
<feature type="binding site" evidence="3">
    <location>
        <position position="312"/>
    </location>
    <ligand>
        <name>Zn(2+)</name>
        <dbReference type="ChEBI" id="CHEBI:29105"/>
    </ligand>
</feature>
<dbReference type="GO" id="GO:0046514">
    <property type="term" value="P:ceramide catabolic process"/>
    <property type="evidence" value="ECO:0007669"/>
    <property type="project" value="InterPro"/>
</dbReference>
<evidence type="ECO:0000256" key="3">
    <source>
        <dbReference type="PIRSR" id="PIRSR606823-2"/>
    </source>
</evidence>
<evidence type="ECO:0000313" key="9">
    <source>
        <dbReference type="Proteomes" id="UP001148614"/>
    </source>
</evidence>
<feature type="binding site" evidence="3">
    <location>
        <position position="559"/>
    </location>
    <ligand>
        <name>Zn(2+)</name>
        <dbReference type="ChEBI" id="CHEBI:29105"/>
    </ligand>
</feature>
<dbReference type="VEuPathDB" id="FungiDB:F4678DRAFT_443565"/>
<dbReference type="EMBL" id="JANPWZ010000131">
    <property type="protein sequence ID" value="KAJ3579107.1"/>
    <property type="molecule type" value="Genomic_DNA"/>
</dbReference>
<dbReference type="AlphaFoldDB" id="A0A9W8NMG2"/>
<evidence type="ECO:0000259" key="6">
    <source>
        <dbReference type="Pfam" id="PF04734"/>
    </source>
</evidence>
<keyword evidence="4" id="KW-0443">Lipid metabolism</keyword>
<dbReference type="Gene3D" id="2.60.40.2300">
    <property type="entry name" value="Neutral/alkaline non-lysosomal ceramidase, C-terminal domain"/>
    <property type="match status" value="1"/>
</dbReference>
<dbReference type="PANTHER" id="PTHR12670:SF20">
    <property type="entry name" value="NEUTRAL CERAMIDASE"/>
    <property type="match status" value="1"/>
</dbReference>
<dbReference type="GO" id="GO:0042759">
    <property type="term" value="P:long-chain fatty acid biosynthetic process"/>
    <property type="evidence" value="ECO:0007669"/>
    <property type="project" value="TreeGrafter"/>
</dbReference>
<dbReference type="GO" id="GO:0005576">
    <property type="term" value="C:extracellular region"/>
    <property type="evidence" value="ECO:0007669"/>
    <property type="project" value="TreeGrafter"/>
</dbReference>
<feature type="region of interest" description="Disordered" evidence="5">
    <location>
        <begin position="637"/>
        <end position="656"/>
    </location>
</feature>
<evidence type="ECO:0000313" key="8">
    <source>
        <dbReference type="EMBL" id="KAJ3579107.1"/>
    </source>
</evidence>
<feature type="binding site" evidence="3">
    <location>
        <position position="202"/>
    </location>
    <ligand>
        <name>Zn(2+)</name>
        <dbReference type="ChEBI" id="CHEBI:29105"/>
    </ligand>
</feature>
<name>A0A9W8NMG2_9PEZI</name>
<evidence type="ECO:0000256" key="5">
    <source>
        <dbReference type="SAM" id="MobiDB-lite"/>
    </source>
</evidence>
<dbReference type="InterPro" id="IPR031329">
    <property type="entry name" value="NEUT/ALK_ceramidase_N"/>
</dbReference>
<keyword evidence="3" id="KW-0862">Zinc</keyword>
<dbReference type="Pfam" id="PF17048">
    <property type="entry name" value="Ceramidse_alk_C"/>
    <property type="match status" value="1"/>
</dbReference>
<comment type="cofactor">
    <cofactor evidence="3">
        <name>Zn(2+)</name>
        <dbReference type="ChEBI" id="CHEBI:29105"/>
    </cofactor>
    <text evidence="3">Binds 1 zinc ion per subunit.</text>
</comment>
<evidence type="ECO:0000259" key="7">
    <source>
        <dbReference type="Pfam" id="PF17048"/>
    </source>
</evidence>
<evidence type="ECO:0000256" key="2">
    <source>
        <dbReference type="ARBA" id="ARBA00022801"/>
    </source>
</evidence>
<gene>
    <name evidence="8" type="ORF">NPX13_g1458</name>
</gene>
<dbReference type="GO" id="GO:0016020">
    <property type="term" value="C:membrane"/>
    <property type="evidence" value="ECO:0007669"/>
    <property type="project" value="GOC"/>
</dbReference>
<dbReference type="GO" id="GO:0017040">
    <property type="term" value="F:N-acylsphingosine amidohydrolase activity"/>
    <property type="evidence" value="ECO:0007669"/>
    <property type="project" value="UniProtKB-UniRule"/>
</dbReference>
<comment type="catalytic activity">
    <reaction evidence="4">
        <text>an N-acylsphing-4-enine + H2O = sphing-4-enine + a fatty acid</text>
        <dbReference type="Rhea" id="RHEA:20856"/>
        <dbReference type="ChEBI" id="CHEBI:15377"/>
        <dbReference type="ChEBI" id="CHEBI:28868"/>
        <dbReference type="ChEBI" id="CHEBI:52639"/>
        <dbReference type="ChEBI" id="CHEBI:57756"/>
        <dbReference type="EC" id="3.5.1.23"/>
    </reaction>
</comment>
<dbReference type="FunFam" id="2.60.40.2300:FF:000004">
    <property type="entry name" value="Neutral/alkaline nonlysosomal ceramidase, putative"/>
    <property type="match status" value="1"/>
</dbReference>
<accession>A0A9W8NMG2</accession>
<evidence type="ECO:0000256" key="4">
    <source>
        <dbReference type="RuleBase" id="RU366019"/>
    </source>
</evidence>
<comment type="caution">
    <text evidence="8">The sequence shown here is derived from an EMBL/GenBank/DDBJ whole genome shotgun (WGS) entry which is preliminary data.</text>
</comment>
<keyword evidence="4" id="KW-0746">Sphingolipid metabolism</keyword>